<dbReference type="AlphaFoldDB" id="A0A8S9UQ54"/>
<organism evidence="1 2">
    <name type="scientific">Phytophthora infestans</name>
    <name type="common">Potato late blight agent</name>
    <name type="synonym">Botrytis infestans</name>
    <dbReference type="NCBI Taxonomy" id="4787"/>
    <lineage>
        <taxon>Eukaryota</taxon>
        <taxon>Sar</taxon>
        <taxon>Stramenopiles</taxon>
        <taxon>Oomycota</taxon>
        <taxon>Peronosporomycetes</taxon>
        <taxon>Peronosporales</taxon>
        <taxon>Peronosporaceae</taxon>
        <taxon>Phytophthora</taxon>
    </lineage>
</organism>
<evidence type="ECO:0000313" key="2">
    <source>
        <dbReference type="Proteomes" id="UP000704712"/>
    </source>
</evidence>
<reference evidence="1" key="1">
    <citation type="submission" date="2020-03" db="EMBL/GenBank/DDBJ databases">
        <title>Hybrid Assembly of Korean Phytophthora infestans isolates.</title>
        <authorList>
            <person name="Prokchorchik M."/>
            <person name="Lee Y."/>
            <person name="Seo J."/>
            <person name="Cho J.-H."/>
            <person name="Park Y.-E."/>
            <person name="Jang D.-C."/>
            <person name="Im J.-S."/>
            <person name="Choi J.-G."/>
            <person name="Park H.-J."/>
            <person name="Lee G.-B."/>
            <person name="Lee Y.-G."/>
            <person name="Hong S.-Y."/>
            <person name="Cho K."/>
            <person name="Sohn K.H."/>
        </authorList>
    </citation>
    <scope>NUCLEOTIDE SEQUENCE</scope>
    <source>
        <strain evidence="1">KR_2_A2</strain>
    </source>
</reference>
<name>A0A8S9UQ54_PHYIN</name>
<protein>
    <recommendedName>
        <fullName evidence="3">Retrotransposon gag domain-containing protein</fullName>
    </recommendedName>
</protein>
<evidence type="ECO:0000313" key="1">
    <source>
        <dbReference type="EMBL" id="KAF4142860.1"/>
    </source>
</evidence>
<comment type="caution">
    <text evidence="1">The sequence shown here is derived from an EMBL/GenBank/DDBJ whole genome shotgun (WGS) entry which is preliminary data.</text>
</comment>
<sequence>MGYTLDQGDQWAMAEDIQVLLFDESLRFFNDIFREEAEFRPNITLMALRQLTTRHCSPGTCGVLIDELMQLRKKKGTNVKEYSREFRTLLRMFPFLEHGENEAVPEADIVRMYKMDMPVDWQVELHRVSRGWDLPSMEAQFDLIERNERDSEVLRGQCLKLRPRLLGRYFSDLGNV</sequence>
<dbReference type="Proteomes" id="UP000704712">
    <property type="component" value="Unassembled WGS sequence"/>
</dbReference>
<proteinExistence type="predicted"/>
<accession>A0A8S9UQ54</accession>
<gene>
    <name evidence="1" type="ORF">GN958_ATG07923</name>
</gene>
<dbReference type="EMBL" id="JAACNO010001132">
    <property type="protein sequence ID" value="KAF4142860.1"/>
    <property type="molecule type" value="Genomic_DNA"/>
</dbReference>
<evidence type="ECO:0008006" key="3">
    <source>
        <dbReference type="Google" id="ProtNLM"/>
    </source>
</evidence>